<reference evidence="1" key="1">
    <citation type="submission" date="2021-08" db="EMBL/GenBank/DDBJ databases">
        <authorList>
            <person name="Misof B."/>
            <person name="Oliver O."/>
            <person name="Podsiadlowski L."/>
            <person name="Donath A."/>
            <person name="Peters R."/>
            <person name="Mayer C."/>
            <person name="Rust J."/>
            <person name="Gunkel S."/>
            <person name="Lesny P."/>
            <person name="Martin S."/>
            <person name="Oeyen J.P."/>
            <person name="Petersen M."/>
            <person name="Panagiotis P."/>
            <person name="Wilbrandt J."/>
            <person name="Tanja T."/>
        </authorList>
    </citation>
    <scope>NUCLEOTIDE SEQUENCE</scope>
    <source>
        <strain evidence="1">GBR_01_08_01A</strain>
        <tissue evidence="1">Thorax + abdomen</tissue>
    </source>
</reference>
<dbReference type="AlphaFoldDB" id="A0AAD9R874"/>
<dbReference type="EMBL" id="JAIFRP010004583">
    <property type="protein sequence ID" value="KAK2574871.1"/>
    <property type="molecule type" value="Genomic_DNA"/>
</dbReference>
<reference evidence="1" key="2">
    <citation type="journal article" date="2023" name="Commun. Biol.">
        <title>Intrasexual cuticular hydrocarbon dimorphism in a wasp sheds light on hydrocarbon biosynthesis genes in Hymenoptera.</title>
        <authorList>
            <person name="Moris V.C."/>
            <person name="Podsiadlowski L."/>
            <person name="Martin S."/>
            <person name="Oeyen J.P."/>
            <person name="Donath A."/>
            <person name="Petersen M."/>
            <person name="Wilbrandt J."/>
            <person name="Misof B."/>
            <person name="Liedtke D."/>
            <person name="Thamm M."/>
            <person name="Scheiner R."/>
            <person name="Schmitt T."/>
            <person name="Niehuis O."/>
        </authorList>
    </citation>
    <scope>NUCLEOTIDE SEQUENCE</scope>
    <source>
        <strain evidence="1">GBR_01_08_01A</strain>
    </source>
</reference>
<protein>
    <recommendedName>
        <fullName evidence="3">Reverse transcriptase zinc-binding domain-containing protein</fullName>
    </recommendedName>
</protein>
<comment type="caution">
    <text evidence="1">The sequence shown here is derived from an EMBL/GenBank/DDBJ whole genome shotgun (WGS) entry which is preliminary data.</text>
</comment>
<evidence type="ECO:0000313" key="1">
    <source>
        <dbReference type="EMBL" id="KAK2574871.1"/>
    </source>
</evidence>
<keyword evidence="2" id="KW-1185">Reference proteome</keyword>
<accession>A0AAD9R874</accession>
<dbReference type="Proteomes" id="UP001258017">
    <property type="component" value="Unassembled WGS sequence"/>
</dbReference>
<organism evidence="1 2">
    <name type="scientific">Odynerus spinipes</name>
    <dbReference type="NCBI Taxonomy" id="1348599"/>
    <lineage>
        <taxon>Eukaryota</taxon>
        <taxon>Metazoa</taxon>
        <taxon>Ecdysozoa</taxon>
        <taxon>Arthropoda</taxon>
        <taxon>Hexapoda</taxon>
        <taxon>Insecta</taxon>
        <taxon>Pterygota</taxon>
        <taxon>Neoptera</taxon>
        <taxon>Endopterygota</taxon>
        <taxon>Hymenoptera</taxon>
        <taxon>Apocrita</taxon>
        <taxon>Aculeata</taxon>
        <taxon>Vespoidea</taxon>
        <taxon>Vespidae</taxon>
        <taxon>Eumeninae</taxon>
        <taxon>Odynerus</taxon>
    </lineage>
</organism>
<proteinExistence type="predicted"/>
<name>A0AAD9R874_9HYME</name>
<gene>
    <name evidence="1" type="ORF">KPH14_012976</name>
</gene>
<evidence type="ECO:0000313" key="2">
    <source>
        <dbReference type="Proteomes" id="UP001258017"/>
    </source>
</evidence>
<sequence length="233" mass="27643">MVTYGAILWFGKVDNRMIRRHLLAAQRIVLLILTKACRTVSTAAMQVIGGYLPLDLEVVKKGLESSVRLNRYVKWGDYEFYPIQNIDNLSLQEIKNINNVEYDKIKEVVYKTWQSYWETEVHGRDTYEYIKEVNFAAERKWFKPSKGCTYVITGYGPFKFTLWKRGLEETKFCPKCNTANHTSEHVIFQCSHYDRSSFEDIRRYENCKYRLLQSEEKFSKFQSLCNKVIEDCR</sequence>
<evidence type="ECO:0008006" key="3">
    <source>
        <dbReference type="Google" id="ProtNLM"/>
    </source>
</evidence>